<evidence type="ECO:0000256" key="2">
    <source>
        <dbReference type="ARBA" id="ARBA00022692"/>
    </source>
</evidence>
<feature type="compositionally biased region" description="Polar residues" evidence="5">
    <location>
        <begin position="507"/>
        <end position="532"/>
    </location>
</feature>
<dbReference type="STRING" id="1077348.A0A2G8S7Y9"/>
<organism evidence="7 8">
    <name type="scientific">Ganoderma sinense ZZ0214-1</name>
    <dbReference type="NCBI Taxonomy" id="1077348"/>
    <lineage>
        <taxon>Eukaryota</taxon>
        <taxon>Fungi</taxon>
        <taxon>Dikarya</taxon>
        <taxon>Basidiomycota</taxon>
        <taxon>Agaricomycotina</taxon>
        <taxon>Agaricomycetes</taxon>
        <taxon>Polyporales</taxon>
        <taxon>Polyporaceae</taxon>
        <taxon>Ganoderma</taxon>
    </lineage>
</organism>
<dbReference type="AlphaFoldDB" id="A0A2G8S7Y9"/>
<dbReference type="GO" id="GO:0007189">
    <property type="term" value="P:adenylate cyclase-activating G protein-coupled receptor signaling pathway"/>
    <property type="evidence" value="ECO:0007669"/>
    <property type="project" value="TreeGrafter"/>
</dbReference>
<proteinExistence type="predicted"/>
<feature type="transmembrane region" description="Helical" evidence="6">
    <location>
        <begin position="67"/>
        <end position="87"/>
    </location>
</feature>
<keyword evidence="3 6" id="KW-1133">Transmembrane helix</keyword>
<feature type="region of interest" description="Disordered" evidence="5">
    <location>
        <begin position="378"/>
        <end position="398"/>
    </location>
</feature>
<accession>A0A2G8S7Y9</accession>
<evidence type="ECO:0000256" key="3">
    <source>
        <dbReference type="ARBA" id="ARBA00022989"/>
    </source>
</evidence>
<comment type="caution">
    <text evidence="7">The sequence shown here is derived from an EMBL/GenBank/DDBJ whole genome shotgun (WGS) entry which is preliminary data.</text>
</comment>
<evidence type="ECO:0000256" key="1">
    <source>
        <dbReference type="ARBA" id="ARBA00004141"/>
    </source>
</evidence>
<protein>
    <recommendedName>
        <fullName evidence="9">Glucose receptor Git3 N-terminal domain-containing protein</fullName>
    </recommendedName>
</protein>
<dbReference type="GO" id="GO:0005886">
    <property type="term" value="C:plasma membrane"/>
    <property type="evidence" value="ECO:0007669"/>
    <property type="project" value="TreeGrafter"/>
</dbReference>
<feature type="transmembrane region" description="Helical" evidence="6">
    <location>
        <begin position="147"/>
        <end position="170"/>
    </location>
</feature>
<dbReference type="PANTHER" id="PTHR23112:SF37">
    <property type="entry name" value="G PROTEIN-COUPLED RECEPTOR GPR1"/>
    <property type="match status" value="1"/>
</dbReference>
<evidence type="ECO:0008006" key="9">
    <source>
        <dbReference type="Google" id="ProtNLM"/>
    </source>
</evidence>
<evidence type="ECO:0000256" key="6">
    <source>
        <dbReference type="SAM" id="Phobius"/>
    </source>
</evidence>
<comment type="subcellular location">
    <subcellularLocation>
        <location evidence="1">Membrane</location>
        <topology evidence="1">Multi-pass membrane protein</topology>
    </subcellularLocation>
</comment>
<feature type="transmembrane region" description="Helical" evidence="6">
    <location>
        <begin position="201"/>
        <end position="222"/>
    </location>
</feature>
<dbReference type="Gene3D" id="1.20.1070.10">
    <property type="entry name" value="Rhodopsin 7-helix transmembrane proteins"/>
    <property type="match status" value="1"/>
</dbReference>
<keyword evidence="4 6" id="KW-0472">Membrane</keyword>
<feature type="region of interest" description="Disordered" evidence="5">
    <location>
        <begin position="446"/>
        <end position="573"/>
    </location>
</feature>
<name>A0A2G8S7Y9_9APHY</name>
<dbReference type="GO" id="GO:0004930">
    <property type="term" value="F:G protein-coupled receptor activity"/>
    <property type="evidence" value="ECO:0007669"/>
    <property type="project" value="TreeGrafter"/>
</dbReference>
<feature type="transmembrane region" description="Helical" evidence="6">
    <location>
        <begin position="122"/>
        <end position="140"/>
    </location>
</feature>
<feature type="transmembrane region" description="Helical" evidence="6">
    <location>
        <begin position="294"/>
        <end position="314"/>
    </location>
</feature>
<evidence type="ECO:0000313" key="8">
    <source>
        <dbReference type="Proteomes" id="UP000230002"/>
    </source>
</evidence>
<evidence type="ECO:0000256" key="4">
    <source>
        <dbReference type="ARBA" id="ARBA00023136"/>
    </source>
</evidence>
<keyword evidence="8" id="KW-1185">Reference proteome</keyword>
<dbReference type="PANTHER" id="PTHR23112">
    <property type="entry name" value="G PROTEIN-COUPLED RECEPTOR 157-RELATED"/>
    <property type="match status" value="1"/>
</dbReference>
<feature type="compositionally biased region" description="Pro residues" evidence="5">
    <location>
        <begin position="541"/>
        <end position="557"/>
    </location>
</feature>
<dbReference type="Proteomes" id="UP000230002">
    <property type="component" value="Unassembled WGS sequence"/>
</dbReference>
<sequence>MSQSASLPTTVTALVYDKGQAEGLIAVVLFATISLLAITAVFLRYSWEPLVNLFKRRQLKNRHHSKAFFHTQFGAYIASLMLCNALSSIGQMVNGQWATDKMVFEGTLCNAQGILSQIGDTGGAYFAGTIAIHSFNSLVFRNKVPGWLCLGATVFGWLVAILLAAAPTWILHLPFGPVYGINGLSCGISIEHPILSVVLHLLPLMLGSVVSVIFYTLLFLILRGTLSIKNGIKLNLNRSHRWSSSSTATVEYQRFIAAIARSMLWYPFAYNILLLPEITVSLTKASGINVPFPASVFASATAALLGTANALILVNTLRILRPFLEGNLNPSTTSDASSEKKKARDADMESFFAGAKSPIGFVAPDTPKNPERAFVSKHEGKNEWTPPARTVSKPASQIGTSVARGLSRVSSHISLKRKENQLNPMIEVEVARPITPVAELNAMITVPEPTARKPTLPSSPRLGLPAPRRDKRSPLIRQPTMDVEPVEPVEPPFTTIALKTPDPLKRQASTKTSSSRHTSANESLLSMYLSRTPQQQEIEKPSPPPKPQPKPRPPPIPLSARPGPDSAVASPLPLRSARVPVKYGALSSTGAKEAFASNEWAERVRRGATGTAKTVKDERRRSRSLDLAAPTPASALRTPMYGNTLGVQTPAAHSRVGSLSAVPARTPVSAAGRRFPATGASRTGYV</sequence>
<gene>
    <name evidence="7" type="ORF">GSI_08054</name>
</gene>
<keyword evidence="2 6" id="KW-0812">Transmembrane</keyword>
<evidence type="ECO:0000256" key="5">
    <source>
        <dbReference type="SAM" id="MobiDB-lite"/>
    </source>
</evidence>
<dbReference type="SUPFAM" id="SSF81321">
    <property type="entry name" value="Family A G protein-coupled receptor-like"/>
    <property type="match status" value="1"/>
</dbReference>
<feature type="transmembrane region" description="Helical" evidence="6">
    <location>
        <begin position="24"/>
        <end position="47"/>
    </location>
</feature>
<dbReference type="OrthoDB" id="100006at2759"/>
<reference evidence="7 8" key="1">
    <citation type="journal article" date="2015" name="Sci. Rep.">
        <title>Chromosome-level genome map provides insights into diverse defense mechanisms in the medicinal fungus Ganoderma sinense.</title>
        <authorList>
            <person name="Zhu Y."/>
            <person name="Xu J."/>
            <person name="Sun C."/>
            <person name="Zhou S."/>
            <person name="Xu H."/>
            <person name="Nelson D.R."/>
            <person name="Qian J."/>
            <person name="Song J."/>
            <person name="Luo H."/>
            <person name="Xiang L."/>
            <person name="Li Y."/>
            <person name="Xu Z."/>
            <person name="Ji A."/>
            <person name="Wang L."/>
            <person name="Lu S."/>
            <person name="Hayward A."/>
            <person name="Sun W."/>
            <person name="Li X."/>
            <person name="Schwartz D.C."/>
            <person name="Wang Y."/>
            <person name="Chen S."/>
        </authorList>
    </citation>
    <scope>NUCLEOTIDE SEQUENCE [LARGE SCALE GENOMIC DNA]</scope>
    <source>
        <strain evidence="7 8">ZZ0214-1</strain>
    </source>
</reference>
<evidence type="ECO:0000313" key="7">
    <source>
        <dbReference type="EMBL" id="PIL29847.1"/>
    </source>
</evidence>
<dbReference type="EMBL" id="AYKW01000018">
    <property type="protein sequence ID" value="PIL29847.1"/>
    <property type="molecule type" value="Genomic_DNA"/>
</dbReference>